<dbReference type="GO" id="GO:0045820">
    <property type="term" value="P:negative regulation of glycolytic process"/>
    <property type="evidence" value="ECO:0007669"/>
    <property type="project" value="TreeGrafter"/>
</dbReference>
<evidence type="ECO:0000313" key="4">
    <source>
        <dbReference type="EMBL" id="MBZ5962715.1"/>
    </source>
</evidence>
<dbReference type="PANTHER" id="PTHR46517:SF1">
    <property type="entry name" value="FRUCTOSE-2,6-BISPHOSPHATASE TIGAR"/>
    <property type="match status" value="1"/>
</dbReference>
<dbReference type="SMART" id="SM00855">
    <property type="entry name" value="PGAM"/>
    <property type="match status" value="1"/>
</dbReference>
<dbReference type="PANTHER" id="PTHR46517">
    <property type="entry name" value="FRUCTOSE-2,6-BISPHOSPHATASE TIGAR"/>
    <property type="match status" value="1"/>
</dbReference>
<proteinExistence type="predicted"/>
<evidence type="ECO:0000256" key="2">
    <source>
        <dbReference type="PIRSR" id="PIRSR613078-1"/>
    </source>
</evidence>
<dbReference type="InterPro" id="IPR051695">
    <property type="entry name" value="Phosphoglycerate_Mutase"/>
</dbReference>
<dbReference type="Proteomes" id="UP000752647">
    <property type="component" value="Unassembled WGS sequence"/>
</dbReference>
<dbReference type="RefSeq" id="WP_224144215.1">
    <property type="nucleotide sequence ID" value="NZ_CBCPIF010000001.1"/>
</dbReference>
<evidence type="ECO:0000313" key="5">
    <source>
        <dbReference type="Proteomes" id="UP000752647"/>
    </source>
</evidence>
<reference evidence="4" key="1">
    <citation type="submission" date="2021-05" db="EMBL/GenBank/DDBJ databases">
        <title>Pangenome of Leuconostoc gelidum warrants species status for Leuconostoc gelidum subsp. gasicomitatum.</title>
        <authorList>
            <person name="Johansson P."/>
            <person name="Sade E."/>
            <person name="Hultman J."/>
            <person name="Auvinen P."/>
            <person name="Bjorkroth J."/>
        </authorList>
    </citation>
    <scope>NUCLEOTIDE SEQUENCE</scope>
    <source>
        <strain evidence="4">A.21.4</strain>
    </source>
</reference>
<dbReference type="GO" id="GO:0004331">
    <property type="term" value="F:fructose-2,6-bisphosphate 2-phosphatase activity"/>
    <property type="evidence" value="ECO:0007669"/>
    <property type="project" value="TreeGrafter"/>
</dbReference>
<evidence type="ECO:0000256" key="1">
    <source>
        <dbReference type="ARBA" id="ARBA00022801"/>
    </source>
</evidence>
<feature type="active site" description="Proton donor/acceptor" evidence="2">
    <location>
        <position position="89"/>
    </location>
</feature>
<organism evidence="4 5">
    <name type="scientific">Leuconostoc gasicomitatum</name>
    <dbReference type="NCBI Taxonomy" id="115778"/>
    <lineage>
        <taxon>Bacteria</taxon>
        <taxon>Bacillati</taxon>
        <taxon>Bacillota</taxon>
        <taxon>Bacilli</taxon>
        <taxon>Lactobacillales</taxon>
        <taxon>Lactobacillaceae</taxon>
        <taxon>Leuconostoc</taxon>
        <taxon>Leuconostoc gelidum group</taxon>
    </lineage>
</organism>
<name>A0A9Q3XTI0_9LACO</name>
<accession>A0A9Q3XTI0</accession>
<comment type="caution">
    <text evidence="4">The sequence shown here is derived from an EMBL/GenBank/DDBJ whole genome shotgun (WGS) entry which is preliminary data.</text>
</comment>
<keyword evidence="1" id="KW-0378">Hydrolase</keyword>
<dbReference type="GO" id="GO:0005829">
    <property type="term" value="C:cytosol"/>
    <property type="evidence" value="ECO:0007669"/>
    <property type="project" value="TreeGrafter"/>
</dbReference>
<gene>
    <name evidence="4" type="ORF">KIJ12_06090</name>
</gene>
<feature type="active site" description="Tele-phosphohistidine intermediate" evidence="2">
    <location>
        <position position="11"/>
    </location>
</feature>
<dbReference type="AlphaFoldDB" id="A0A9Q3XTI0"/>
<dbReference type="Gene3D" id="3.40.50.1240">
    <property type="entry name" value="Phosphoglycerate mutase-like"/>
    <property type="match status" value="1"/>
</dbReference>
<sequence>MKKINLFFIRHGETYFNTCRKIQGWSDSLLTEKGELEATHTGQWIADNVQLDRVYSSDLGRTKATTRLILLENKQQKLLPITYSAQFREAFFGSFEGDRLNQLAGLLRISVSAENDSELALVVNEDDMMNQVKKSDPTHDAEDATAFWRRVRKGLADIWDNSNDGDNILVVTHGALIRKLASRTENRYHENPDNGSISLFEMTDELDLTLQKYNQCV</sequence>
<feature type="binding site" evidence="3">
    <location>
        <position position="61"/>
    </location>
    <ligand>
        <name>substrate</name>
    </ligand>
</feature>
<dbReference type="InterPro" id="IPR029033">
    <property type="entry name" value="His_PPase_superfam"/>
</dbReference>
<feature type="binding site" evidence="3">
    <location>
        <begin position="10"/>
        <end position="17"/>
    </location>
    <ligand>
        <name>substrate</name>
    </ligand>
</feature>
<dbReference type="SUPFAM" id="SSF53254">
    <property type="entry name" value="Phosphoglycerate mutase-like"/>
    <property type="match status" value="1"/>
</dbReference>
<dbReference type="Pfam" id="PF00300">
    <property type="entry name" value="His_Phos_1"/>
    <property type="match status" value="1"/>
</dbReference>
<dbReference type="CDD" id="cd07067">
    <property type="entry name" value="HP_PGM_like"/>
    <property type="match status" value="1"/>
</dbReference>
<dbReference type="InterPro" id="IPR013078">
    <property type="entry name" value="His_Pase_superF_clade-1"/>
</dbReference>
<dbReference type="EMBL" id="JAHBFI010000014">
    <property type="protein sequence ID" value="MBZ5962715.1"/>
    <property type="molecule type" value="Genomic_DNA"/>
</dbReference>
<evidence type="ECO:0000256" key="3">
    <source>
        <dbReference type="PIRSR" id="PIRSR613078-2"/>
    </source>
</evidence>
<protein>
    <submittedName>
        <fullName evidence="4">Histidine phosphatase family protein</fullName>
    </submittedName>
</protein>
<dbReference type="GO" id="GO:0043456">
    <property type="term" value="P:regulation of pentose-phosphate shunt"/>
    <property type="evidence" value="ECO:0007669"/>
    <property type="project" value="TreeGrafter"/>
</dbReference>